<dbReference type="InterPro" id="IPR004089">
    <property type="entry name" value="MCPsignal_dom"/>
</dbReference>
<evidence type="ECO:0000256" key="3">
    <source>
        <dbReference type="PROSITE-ProRule" id="PRU00284"/>
    </source>
</evidence>
<evidence type="ECO:0000256" key="1">
    <source>
        <dbReference type="ARBA" id="ARBA00023224"/>
    </source>
</evidence>
<feature type="transmembrane region" description="Helical" evidence="5">
    <location>
        <begin position="42"/>
        <end position="60"/>
    </location>
</feature>
<reference evidence="8" key="1">
    <citation type="journal article" date="2020" name="mSystems">
        <title>Genome- and Community-Level Interaction Insights into Carbon Utilization and Element Cycling Functions of Hydrothermarchaeota in Hydrothermal Sediment.</title>
        <authorList>
            <person name="Zhou Z."/>
            <person name="Liu Y."/>
            <person name="Xu W."/>
            <person name="Pan J."/>
            <person name="Luo Z.H."/>
            <person name="Li M."/>
        </authorList>
    </citation>
    <scope>NUCLEOTIDE SEQUENCE [LARGE SCALE GENOMIC DNA]</scope>
    <source>
        <strain evidence="8">HyVt-102</strain>
    </source>
</reference>
<dbReference type="InterPro" id="IPR003660">
    <property type="entry name" value="HAMP_dom"/>
</dbReference>
<dbReference type="PANTHER" id="PTHR32089:SF112">
    <property type="entry name" value="LYSOZYME-LIKE PROTEIN-RELATED"/>
    <property type="match status" value="1"/>
</dbReference>
<accession>A0A7C0ZAT1</accession>
<evidence type="ECO:0000259" key="7">
    <source>
        <dbReference type="PROSITE" id="PS50885"/>
    </source>
</evidence>
<keyword evidence="5" id="KW-0812">Transmembrane</keyword>
<dbReference type="Gene3D" id="1.10.287.950">
    <property type="entry name" value="Methyl-accepting chemotaxis protein"/>
    <property type="match status" value="1"/>
</dbReference>
<comment type="similarity">
    <text evidence="2">Belongs to the methyl-accepting chemotaxis (MCP) protein family.</text>
</comment>
<dbReference type="Pfam" id="PF00015">
    <property type="entry name" value="MCPsignal"/>
    <property type="match status" value="1"/>
</dbReference>
<feature type="transmembrane region" description="Helical" evidence="5">
    <location>
        <begin position="119"/>
        <end position="145"/>
    </location>
</feature>
<evidence type="ECO:0000256" key="4">
    <source>
        <dbReference type="SAM" id="Coils"/>
    </source>
</evidence>
<proteinExistence type="inferred from homology"/>
<evidence type="ECO:0000256" key="5">
    <source>
        <dbReference type="SAM" id="Phobius"/>
    </source>
</evidence>
<keyword evidence="4" id="KW-0175">Coiled coil</keyword>
<evidence type="ECO:0000256" key="2">
    <source>
        <dbReference type="ARBA" id="ARBA00029447"/>
    </source>
</evidence>
<sequence length="560" mass="63249">MMKWINRLLWTSNLLSVLIAVPLLFYGYHFFVGLPDETIGKFYISASVIALLLVIAYDIFHRVRLKRAVRKGVIRSVYWTPQYLGLHKFLDYVLFSPVLFLLVQTKIKLLPINLFFKGMVLNVVIGLVVGLITYFIAFSILVPVFSGYKESFKGIPLRYKLFVPLIVLVLFSFLVGIFFKDNPGSVLWLLLSIAFIYFYSSFVLKPIHQINSAFSRFLSENPDLNRKLIIRTGDEIETIAENFNQFLDVVKGISSKVYEISKKVSDFAETISSTTEELTASVQEISASIESINTEINNSSDEMEKIKVDAETLTSMAENIESQVKMLQKIAQDSENIANESARKTLEVLSTVEENMRSVEVLNNKMEMLIKASEEIMGFADMVSEVAEDTDLLALNASVEAARVGEHGKGFGVIAEEIRNLSNQSRNYLKQVLESLDRVKSAVDEFKNVTQTSWGKLSGTIEYLDTINKSLQKISEDVTLTTTMTNQVSDTIREEVKNISVLFEGIDKINKSFSSTASAMEEIGASTEEQMAAMQEFRSLTEEMLNTAKLLKKMIERYLV</sequence>
<organism evidence="8">
    <name type="scientific">candidate division WOR-3 bacterium</name>
    <dbReference type="NCBI Taxonomy" id="2052148"/>
    <lineage>
        <taxon>Bacteria</taxon>
        <taxon>Bacteria division WOR-3</taxon>
    </lineage>
</organism>
<feature type="transmembrane region" description="Helical" evidence="5">
    <location>
        <begin position="12"/>
        <end position="30"/>
    </location>
</feature>
<dbReference type="PANTHER" id="PTHR32089">
    <property type="entry name" value="METHYL-ACCEPTING CHEMOTAXIS PROTEIN MCPB"/>
    <property type="match status" value="1"/>
</dbReference>
<dbReference type="GO" id="GO:0016020">
    <property type="term" value="C:membrane"/>
    <property type="evidence" value="ECO:0007669"/>
    <property type="project" value="InterPro"/>
</dbReference>
<keyword evidence="5" id="KW-1133">Transmembrane helix</keyword>
<feature type="transmembrane region" description="Helical" evidence="5">
    <location>
        <begin position="185"/>
        <end position="204"/>
    </location>
</feature>
<name>A0A7C0ZAT1_UNCW3</name>
<dbReference type="Pfam" id="PF00672">
    <property type="entry name" value="HAMP"/>
    <property type="match status" value="1"/>
</dbReference>
<dbReference type="EMBL" id="DQWE01000393">
    <property type="protein sequence ID" value="HDI83790.1"/>
    <property type="molecule type" value="Genomic_DNA"/>
</dbReference>
<comment type="caution">
    <text evidence="8">The sequence shown here is derived from an EMBL/GenBank/DDBJ whole genome shotgun (WGS) entry which is preliminary data.</text>
</comment>
<dbReference type="SUPFAM" id="SSF58104">
    <property type="entry name" value="Methyl-accepting chemotaxis protein (MCP) signaling domain"/>
    <property type="match status" value="1"/>
</dbReference>
<keyword evidence="1 3" id="KW-0807">Transducer</keyword>
<evidence type="ECO:0000313" key="8">
    <source>
        <dbReference type="EMBL" id="HDI83790.1"/>
    </source>
</evidence>
<dbReference type="SMART" id="SM00283">
    <property type="entry name" value="MA"/>
    <property type="match status" value="1"/>
</dbReference>
<feature type="domain" description="Methyl-accepting transducer" evidence="6">
    <location>
        <begin position="274"/>
        <end position="531"/>
    </location>
</feature>
<feature type="domain" description="HAMP" evidence="7">
    <location>
        <begin position="201"/>
        <end position="255"/>
    </location>
</feature>
<feature type="coiled-coil region" evidence="4">
    <location>
        <begin position="289"/>
        <end position="337"/>
    </location>
</feature>
<dbReference type="AlphaFoldDB" id="A0A7C0ZAT1"/>
<keyword evidence="5" id="KW-0472">Membrane</keyword>
<dbReference type="Proteomes" id="UP000885847">
    <property type="component" value="Unassembled WGS sequence"/>
</dbReference>
<evidence type="ECO:0000259" key="6">
    <source>
        <dbReference type="PROSITE" id="PS50111"/>
    </source>
</evidence>
<dbReference type="PROSITE" id="PS50885">
    <property type="entry name" value="HAMP"/>
    <property type="match status" value="1"/>
</dbReference>
<dbReference type="GO" id="GO:0007165">
    <property type="term" value="P:signal transduction"/>
    <property type="evidence" value="ECO:0007669"/>
    <property type="project" value="UniProtKB-KW"/>
</dbReference>
<feature type="transmembrane region" description="Helical" evidence="5">
    <location>
        <begin position="157"/>
        <end position="179"/>
    </location>
</feature>
<gene>
    <name evidence="8" type="ORF">ENF18_08390</name>
</gene>
<protein>
    <submittedName>
        <fullName evidence="8">Methyl-accepting chemotaxis protein</fullName>
    </submittedName>
</protein>
<dbReference type="Gene3D" id="6.10.340.10">
    <property type="match status" value="1"/>
</dbReference>
<dbReference type="PROSITE" id="PS50111">
    <property type="entry name" value="CHEMOTAXIS_TRANSDUC_2"/>
    <property type="match status" value="1"/>
</dbReference>